<name>A0ABN7VNC5_GIGMA</name>
<dbReference type="EMBL" id="CAJVQB010018449">
    <property type="protein sequence ID" value="CAG8787663.1"/>
    <property type="molecule type" value="Genomic_DNA"/>
</dbReference>
<accession>A0ABN7VNC5</accession>
<sequence>MLSKEKHKEVINKLTMHFTDSSKLDLYFSIDKEGEHQSDTYWVLSSHYPLCKGNHMSLDRLGILLDEVLKAYSENAVPDQPIV</sequence>
<gene>
    <name evidence="1" type="ORF">GMARGA_LOCUS20715</name>
</gene>
<evidence type="ECO:0000313" key="1">
    <source>
        <dbReference type="EMBL" id="CAG8787663.1"/>
    </source>
</evidence>
<proteinExistence type="predicted"/>
<dbReference type="Proteomes" id="UP000789901">
    <property type="component" value="Unassembled WGS sequence"/>
</dbReference>
<keyword evidence="2" id="KW-1185">Reference proteome</keyword>
<protein>
    <submittedName>
        <fullName evidence="1">41318_t:CDS:1</fullName>
    </submittedName>
</protein>
<reference evidence="1 2" key="1">
    <citation type="submission" date="2021-06" db="EMBL/GenBank/DDBJ databases">
        <authorList>
            <person name="Kallberg Y."/>
            <person name="Tangrot J."/>
            <person name="Rosling A."/>
        </authorList>
    </citation>
    <scope>NUCLEOTIDE SEQUENCE [LARGE SCALE GENOMIC DNA]</scope>
    <source>
        <strain evidence="1 2">120-4 pot B 10/14</strain>
    </source>
</reference>
<organism evidence="1 2">
    <name type="scientific">Gigaspora margarita</name>
    <dbReference type="NCBI Taxonomy" id="4874"/>
    <lineage>
        <taxon>Eukaryota</taxon>
        <taxon>Fungi</taxon>
        <taxon>Fungi incertae sedis</taxon>
        <taxon>Mucoromycota</taxon>
        <taxon>Glomeromycotina</taxon>
        <taxon>Glomeromycetes</taxon>
        <taxon>Diversisporales</taxon>
        <taxon>Gigasporaceae</taxon>
        <taxon>Gigaspora</taxon>
    </lineage>
</organism>
<evidence type="ECO:0000313" key="2">
    <source>
        <dbReference type="Proteomes" id="UP000789901"/>
    </source>
</evidence>
<comment type="caution">
    <text evidence="1">The sequence shown here is derived from an EMBL/GenBank/DDBJ whole genome shotgun (WGS) entry which is preliminary data.</text>
</comment>